<dbReference type="AlphaFoldDB" id="E9GC48"/>
<feature type="compositionally biased region" description="Basic residues" evidence="1">
    <location>
        <begin position="9"/>
        <end position="18"/>
    </location>
</feature>
<sequence>MASSTSAIHSRKHCKKTAKVSTAKVSTSITQKRPVPHRQSPKTTEKLFRKTSLSVTSSEEEEEADDDELFSETEEEETYWHGTNCLSCEHLLSIDEKNMAQLQHQLKFAAIYSTFHRVMMALYTIITSSTNSNDYKKDSNIFDPAQAKRLCELSASREIISKNQPELFKEAAELSDELVGPVDADKFNCDHYEKYLELLLKIAKLIAADEELIGDIETYLKPFRQEHKIICGTRQQEIKTRKWGETFVDLGHSKNDKDFGKDFKKMTEPQKGKDFLPQSYTFKCHGQ</sequence>
<dbReference type="PANTHER" id="PTHR33488">
    <property type="entry name" value="ZGC:162509"/>
    <property type="match status" value="1"/>
</dbReference>
<dbReference type="InParanoid" id="E9GC48"/>
<feature type="compositionally biased region" description="Acidic residues" evidence="1">
    <location>
        <begin position="58"/>
        <end position="73"/>
    </location>
</feature>
<feature type="compositionally biased region" description="Polar residues" evidence="1">
    <location>
        <begin position="19"/>
        <end position="31"/>
    </location>
</feature>
<evidence type="ECO:0000313" key="2">
    <source>
        <dbReference type="EMBL" id="EFX83203.1"/>
    </source>
</evidence>
<protein>
    <submittedName>
        <fullName evidence="2">Uncharacterized protein</fullName>
    </submittedName>
</protein>
<feature type="region of interest" description="Disordered" evidence="1">
    <location>
        <begin position="1"/>
        <end position="73"/>
    </location>
</feature>
<organism evidence="2 3">
    <name type="scientific">Daphnia pulex</name>
    <name type="common">Water flea</name>
    <dbReference type="NCBI Taxonomy" id="6669"/>
    <lineage>
        <taxon>Eukaryota</taxon>
        <taxon>Metazoa</taxon>
        <taxon>Ecdysozoa</taxon>
        <taxon>Arthropoda</taxon>
        <taxon>Crustacea</taxon>
        <taxon>Branchiopoda</taxon>
        <taxon>Diplostraca</taxon>
        <taxon>Cladocera</taxon>
        <taxon>Anomopoda</taxon>
        <taxon>Daphniidae</taxon>
        <taxon>Daphnia</taxon>
    </lineage>
</organism>
<evidence type="ECO:0000313" key="3">
    <source>
        <dbReference type="Proteomes" id="UP000000305"/>
    </source>
</evidence>
<dbReference type="EMBL" id="GL732538">
    <property type="protein sequence ID" value="EFX83203.1"/>
    <property type="molecule type" value="Genomic_DNA"/>
</dbReference>
<evidence type="ECO:0000256" key="1">
    <source>
        <dbReference type="SAM" id="MobiDB-lite"/>
    </source>
</evidence>
<dbReference type="KEGG" id="dpx:DAPPUDRAFT_302104"/>
<dbReference type="PANTHER" id="PTHR33488:SF2">
    <property type="entry name" value="EARLY ENDOSOME ANTIGEN 1-LIKE"/>
    <property type="match status" value="1"/>
</dbReference>
<dbReference type="PhylomeDB" id="E9GC48"/>
<dbReference type="HOGENOM" id="CLU_970639_0_0_1"/>
<accession>E9GC48</accession>
<reference evidence="2 3" key="1">
    <citation type="journal article" date="2011" name="Science">
        <title>The ecoresponsive genome of Daphnia pulex.</title>
        <authorList>
            <person name="Colbourne J.K."/>
            <person name="Pfrender M.E."/>
            <person name="Gilbert D."/>
            <person name="Thomas W.K."/>
            <person name="Tucker A."/>
            <person name="Oakley T.H."/>
            <person name="Tokishita S."/>
            <person name="Aerts A."/>
            <person name="Arnold G.J."/>
            <person name="Basu M.K."/>
            <person name="Bauer D.J."/>
            <person name="Caceres C.E."/>
            <person name="Carmel L."/>
            <person name="Casola C."/>
            <person name="Choi J.H."/>
            <person name="Detter J.C."/>
            <person name="Dong Q."/>
            <person name="Dusheyko S."/>
            <person name="Eads B.D."/>
            <person name="Frohlich T."/>
            <person name="Geiler-Samerotte K.A."/>
            <person name="Gerlach D."/>
            <person name="Hatcher P."/>
            <person name="Jogdeo S."/>
            <person name="Krijgsveld J."/>
            <person name="Kriventseva E.V."/>
            <person name="Kultz D."/>
            <person name="Laforsch C."/>
            <person name="Lindquist E."/>
            <person name="Lopez J."/>
            <person name="Manak J.R."/>
            <person name="Muller J."/>
            <person name="Pangilinan J."/>
            <person name="Patwardhan R.P."/>
            <person name="Pitluck S."/>
            <person name="Pritham E.J."/>
            <person name="Rechtsteiner A."/>
            <person name="Rho M."/>
            <person name="Rogozin I.B."/>
            <person name="Sakarya O."/>
            <person name="Salamov A."/>
            <person name="Schaack S."/>
            <person name="Shapiro H."/>
            <person name="Shiga Y."/>
            <person name="Skalitzky C."/>
            <person name="Smith Z."/>
            <person name="Souvorov A."/>
            <person name="Sung W."/>
            <person name="Tang Z."/>
            <person name="Tsuchiya D."/>
            <person name="Tu H."/>
            <person name="Vos H."/>
            <person name="Wang M."/>
            <person name="Wolf Y.I."/>
            <person name="Yamagata H."/>
            <person name="Yamada T."/>
            <person name="Ye Y."/>
            <person name="Shaw J.R."/>
            <person name="Andrews J."/>
            <person name="Crease T.J."/>
            <person name="Tang H."/>
            <person name="Lucas S.M."/>
            <person name="Robertson H.M."/>
            <person name="Bork P."/>
            <person name="Koonin E.V."/>
            <person name="Zdobnov E.M."/>
            <person name="Grigoriev I.V."/>
            <person name="Lynch M."/>
            <person name="Boore J.L."/>
        </authorList>
    </citation>
    <scope>NUCLEOTIDE SEQUENCE [LARGE SCALE GENOMIC DNA]</scope>
</reference>
<proteinExistence type="predicted"/>
<gene>
    <name evidence="2" type="ORF">DAPPUDRAFT_302104</name>
</gene>
<keyword evidence="3" id="KW-1185">Reference proteome</keyword>
<dbReference type="Proteomes" id="UP000000305">
    <property type="component" value="Unassembled WGS sequence"/>
</dbReference>
<name>E9GC48_DAPPU</name>